<sequence>MILIKINNKDNIDKILKIYKSKIKKSQLIKDFKKKQFFIKKSIKKKNKINKAKFFLKKKYE</sequence>
<dbReference type="GO" id="GO:0006412">
    <property type="term" value="P:translation"/>
    <property type="evidence" value="ECO:0007669"/>
    <property type="project" value="UniProtKB-UniRule"/>
</dbReference>
<name>A0AAU7QRU8_9FLAO</name>
<dbReference type="AlphaFoldDB" id="A0AAU7QRU8"/>
<evidence type="ECO:0000256" key="3">
    <source>
        <dbReference type="ARBA" id="ARBA00023274"/>
    </source>
</evidence>
<comment type="similarity">
    <text evidence="1 5">Belongs to the bacterial ribosomal protein bS21 family.</text>
</comment>
<evidence type="ECO:0000256" key="5">
    <source>
        <dbReference type="HAMAP-Rule" id="MF_00358"/>
    </source>
</evidence>
<evidence type="ECO:0000256" key="4">
    <source>
        <dbReference type="ARBA" id="ARBA00035135"/>
    </source>
</evidence>
<protein>
    <recommendedName>
        <fullName evidence="4 5">Small ribosomal subunit protein bS21</fullName>
    </recommendedName>
</protein>
<dbReference type="InterPro" id="IPR001911">
    <property type="entry name" value="Ribosomal_bS21"/>
</dbReference>
<evidence type="ECO:0000256" key="2">
    <source>
        <dbReference type="ARBA" id="ARBA00022980"/>
    </source>
</evidence>
<proteinExistence type="inferred from homology"/>
<accession>A0AAU7QRU8</accession>
<dbReference type="GO" id="GO:0005840">
    <property type="term" value="C:ribosome"/>
    <property type="evidence" value="ECO:0007669"/>
    <property type="project" value="UniProtKB-KW"/>
</dbReference>
<keyword evidence="3 5" id="KW-0687">Ribonucleoprotein</keyword>
<dbReference type="Gene3D" id="1.20.5.1150">
    <property type="entry name" value="Ribosomal protein S8"/>
    <property type="match status" value="1"/>
</dbReference>
<dbReference type="EMBL" id="CP157895">
    <property type="protein sequence ID" value="XBT18461.1"/>
    <property type="molecule type" value="Genomic_DNA"/>
</dbReference>
<organism evidence="6">
    <name type="scientific">Candidatus Shikimatogenerans sp. Tder</name>
    <dbReference type="NCBI Taxonomy" id="3158566"/>
    <lineage>
        <taxon>Bacteria</taxon>
        <taxon>Pseudomonadati</taxon>
        <taxon>Bacteroidota</taxon>
        <taxon>Flavobacteriia</taxon>
        <taxon>Flavobacteriales</taxon>
        <taxon>Candidatus Shikimatogenerans</taxon>
    </lineage>
</organism>
<dbReference type="GO" id="GO:0003735">
    <property type="term" value="F:structural constituent of ribosome"/>
    <property type="evidence" value="ECO:0007669"/>
    <property type="project" value="InterPro"/>
</dbReference>
<evidence type="ECO:0000313" key="6">
    <source>
        <dbReference type="EMBL" id="XBT18461.1"/>
    </source>
</evidence>
<dbReference type="HAMAP" id="MF_00358">
    <property type="entry name" value="Ribosomal_bS21"/>
    <property type="match status" value="1"/>
</dbReference>
<gene>
    <name evidence="5 6" type="primary">rpsU</name>
    <name evidence="6" type="ORF">ABNO82_00675</name>
</gene>
<dbReference type="Pfam" id="PF01165">
    <property type="entry name" value="Ribosomal_S21"/>
    <property type="match status" value="1"/>
</dbReference>
<dbReference type="NCBIfam" id="TIGR00030">
    <property type="entry name" value="S21p"/>
    <property type="match status" value="1"/>
</dbReference>
<dbReference type="GO" id="GO:1990904">
    <property type="term" value="C:ribonucleoprotein complex"/>
    <property type="evidence" value="ECO:0007669"/>
    <property type="project" value="UniProtKB-KW"/>
</dbReference>
<dbReference type="InterPro" id="IPR038380">
    <property type="entry name" value="Ribosomal_bS21_sf"/>
</dbReference>
<keyword evidence="2 5" id="KW-0689">Ribosomal protein</keyword>
<evidence type="ECO:0000256" key="1">
    <source>
        <dbReference type="ARBA" id="ARBA00006640"/>
    </source>
</evidence>
<reference evidence="6" key="1">
    <citation type="submission" date="2024-06" db="EMBL/GenBank/DDBJ databases">
        <title>Diversity, functionality, and evolutionary history of bacterial symbionts in false click beetles (Coleoptera, Throscidae).</title>
        <authorList>
            <person name="Wierz J.C."/>
            <person name="Malm H."/>
            <person name="Kaltenpoth M."/>
            <person name="Engl T."/>
        </authorList>
    </citation>
    <scope>NUCLEOTIDE SEQUENCE</scope>
    <source>
        <strain evidence="6">Tder</strain>
    </source>
</reference>